<dbReference type="KEGG" id="cpy:Cphy_1080"/>
<dbReference type="RefSeq" id="WP_012199104.1">
    <property type="nucleotide sequence ID" value="NC_010001.1"/>
</dbReference>
<reference evidence="2" key="1">
    <citation type="submission" date="2007-11" db="EMBL/GenBank/DDBJ databases">
        <title>Complete genome sequence of Clostridium phytofermentans ISDg.</title>
        <authorList>
            <person name="Leschine S.B."/>
            <person name="Warnick T.A."/>
            <person name="Blanchard J.L."/>
            <person name="Schnell D.J."/>
            <person name="Petit E.L."/>
            <person name="LaTouf W.G."/>
            <person name="Copeland A."/>
            <person name="Lucas S."/>
            <person name="Lapidus A."/>
            <person name="Barry K."/>
            <person name="Glavina del Rio T."/>
            <person name="Dalin E."/>
            <person name="Tice H."/>
            <person name="Pitluck S."/>
            <person name="Kiss H."/>
            <person name="Brettin T."/>
            <person name="Bruce D."/>
            <person name="Detter J.C."/>
            <person name="Han C."/>
            <person name="Kuske C."/>
            <person name="Schmutz J."/>
            <person name="Larimer F."/>
            <person name="Land M."/>
            <person name="Hauser L."/>
            <person name="Kyrpides N."/>
            <person name="Kim E.A."/>
            <person name="Richardson P."/>
        </authorList>
    </citation>
    <scope>NUCLEOTIDE SEQUENCE [LARGE SCALE GENOMIC DNA]</scope>
    <source>
        <strain evidence="2">ATCC 700394 / DSM 18823 / ISDg</strain>
    </source>
</reference>
<dbReference type="HOGENOM" id="CLU_072025_0_0_9"/>
<gene>
    <name evidence="1" type="ordered locus">Cphy_1080</name>
</gene>
<evidence type="ECO:0000313" key="1">
    <source>
        <dbReference type="EMBL" id="ABX41458.1"/>
    </source>
</evidence>
<keyword evidence="2" id="KW-1185">Reference proteome</keyword>
<dbReference type="Proteomes" id="UP000000370">
    <property type="component" value="Chromosome"/>
</dbReference>
<dbReference type="InterPro" id="IPR001539">
    <property type="entry name" value="Peptidase_U32"/>
</dbReference>
<accession>A9KML3</accession>
<dbReference type="PANTHER" id="PTHR30217">
    <property type="entry name" value="PEPTIDASE U32 FAMILY"/>
    <property type="match status" value="1"/>
</dbReference>
<organism evidence="1 2">
    <name type="scientific">Lachnoclostridium phytofermentans (strain ATCC 700394 / DSM 18823 / ISDg)</name>
    <name type="common">Clostridium phytofermentans</name>
    <dbReference type="NCBI Taxonomy" id="357809"/>
    <lineage>
        <taxon>Bacteria</taxon>
        <taxon>Bacillati</taxon>
        <taxon>Bacillota</taxon>
        <taxon>Clostridia</taxon>
        <taxon>Lachnospirales</taxon>
        <taxon>Lachnospiraceae</taxon>
    </lineage>
</organism>
<dbReference type="AlphaFoldDB" id="A9KML3"/>
<dbReference type="InterPro" id="IPR051454">
    <property type="entry name" value="RNA/ubiquinone_mod_enzymes"/>
</dbReference>
<dbReference type="Pfam" id="PF01136">
    <property type="entry name" value="Peptidase_U32"/>
    <property type="match status" value="1"/>
</dbReference>
<dbReference type="EMBL" id="CP000885">
    <property type="protein sequence ID" value="ABX41458.1"/>
    <property type="molecule type" value="Genomic_DNA"/>
</dbReference>
<dbReference type="STRING" id="357809.Cphy_1080"/>
<evidence type="ECO:0000313" key="2">
    <source>
        <dbReference type="Proteomes" id="UP000000370"/>
    </source>
</evidence>
<sequence length="318" mass="36741">MNILVPLNSAEHIKDYMECGAKEFYIGFYDKEWSNHFGEYADINRLTGFKESANPNNLEEMIKVIETIKAQDGIIFVTFNSSSYSEQQLEYIRNYFKSLARTKVDGVIVSCIELVTLAVEEGLTASISTISGIYNSDMARFYYEHGACRIILPRDLSLDEIEGIKNTVPQPEYEVFLMRNGCIFSDSNCLGLHRLEQKSFCSCLLKSKNEFVESIEEFELRHQMELNNILYNQYYHDMACGMCAIYRLLNMGISACKIVGRSDDWENICADIKDVYENIQIAYDSKSEDEYKKRMVFPNNSKQICKLGLCCYYPEARF</sequence>
<dbReference type="eggNOG" id="COG0826">
    <property type="taxonomic scope" value="Bacteria"/>
</dbReference>
<name>A9KML3_LACP7</name>
<dbReference type="OrthoDB" id="1983353at2"/>
<dbReference type="PANTHER" id="PTHR30217:SF10">
    <property type="entry name" value="23S RRNA 5-HYDROXYCYTIDINE C2501 SYNTHASE"/>
    <property type="match status" value="1"/>
</dbReference>
<proteinExistence type="predicted"/>
<protein>
    <submittedName>
        <fullName evidence="1">Peptidase U32</fullName>
    </submittedName>
</protein>